<keyword evidence="9" id="KW-1185">Reference proteome</keyword>
<dbReference type="InterPro" id="IPR044135">
    <property type="entry name" value="Met-tRNA-FMT_C"/>
</dbReference>
<dbReference type="InterPro" id="IPR036477">
    <property type="entry name" value="Formyl_transf_N_sf"/>
</dbReference>
<dbReference type="Proteomes" id="UP000076404">
    <property type="component" value="Chromosome"/>
</dbReference>
<evidence type="ECO:0000313" key="9">
    <source>
        <dbReference type="Proteomes" id="UP000076404"/>
    </source>
</evidence>
<comment type="function">
    <text evidence="5">Attaches a formyl group to the free amino group of methionyl-tRNA(fMet). The formyl group appears to play a dual role in the initiator identity of N-formylmethionyl-tRNA by promoting its recognition by IF2 and preventing the misappropriation of this tRNA by the elongation apparatus.</text>
</comment>
<dbReference type="Gene3D" id="3.40.50.12230">
    <property type="match status" value="1"/>
</dbReference>
<dbReference type="NCBIfam" id="TIGR00460">
    <property type="entry name" value="fmt"/>
    <property type="match status" value="1"/>
</dbReference>
<dbReference type="STRING" id="1379270.GEMMAAP_03890"/>
<sequence>MRILFWGTPDFAVPPLRALLGEGHDVVGVVTQPDKPRGRSRTQLDPSPVKVVALEEGLPVLQPLKPRGDAFMQQVRELAPDISVVVAYGHILPKAVIDLPPHGTLNIHASLLPELRGAAPIQACILQGMTETGVTIMQMVPALDAGDMLHVVRTPIGPDTTYGELHDQLAEMGALAIVQALTLIEAGVSRAIAQDHALSTYASKIDRSMARLDFAQPAALVSRVARAFDPRPGAYASLKGQDVKCFGVRVVGDGSDAALDEPTQASPPGTVRSAGDDGLLVRCGVGAVRFMDVQPSGKPRMTAASWGRGRGVAAGDQFDVVTPDALP</sequence>
<dbReference type="PANTHER" id="PTHR11138">
    <property type="entry name" value="METHIONYL-TRNA FORMYLTRANSFERASE"/>
    <property type="match status" value="1"/>
</dbReference>
<evidence type="ECO:0000256" key="1">
    <source>
        <dbReference type="ARBA" id="ARBA00010699"/>
    </source>
</evidence>
<reference evidence="8 9" key="1">
    <citation type="journal article" date="2014" name="Proc. Natl. Acad. Sci. U.S.A.">
        <title>Functional type 2 photosynthetic reaction centers found in the rare bacterial phylum Gemmatimonadetes.</title>
        <authorList>
            <person name="Zeng Y."/>
            <person name="Feng F."/>
            <person name="Medova H."/>
            <person name="Dean J."/>
            <person name="Koblizek M."/>
        </authorList>
    </citation>
    <scope>NUCLEOTIDE SEQUENCE [LARGE SCALE GENOMIC DNA]</scope>
    <source>
        <strain evidence="8 9">AP64</strain>
    </source>
</reference>
<dbReference type="InterPro" id="IPR005794">
    <property type="entry name" value="Fmt"/>
</dbReference>
<feature type="domain" description="Formyl transferase C-terminal" evidence="7">
    <location>
        <begin position="204"/>
        <end position="310"/>
    </location>
</feature>
<dbReference type="GO" id="GO:0005829">
    <property type="term" value="C:cytosol"/>
    <property type="evidence" value="ECO:0007669"/>
    <property type="project" value="TreeGrafter"/>
</dbReference>
<dbReference type="PANTHER" id="PTHR11138:SF5">
    <property type="entry name" value="METHIONYL-TRNA FORMYLTRANSFERASE, MITOCHONDRIAL"/>
    <property type="match status" value="1"/>
</dbReference>
<dbReference type="EMBL" id="CP011454">
    <property type="protein sequence ID" value="AMW06535.1"/>
    <property type="molecule type" value="Genomic_DNA"/>
</dbReference>
<evidence type="ECO:0000256" key="4">
    <source>
        <dbReference type="ARBA" id="ARBA00022917"/>
    </source>
</evidence>
<dbReference type="InterPro" id="IPR011034">
    <property type="entry name" value="Formyl_transferase-like_C_sf"/>
</dbReference>
<dbReference type="HAMAP" id="MF_00182">
    <property type="entry name" value="Formyl_trans"/>
    <property type="match status" value="1"/>
</dbReference>
<dbReference type="SUPFAM" id="SSF50486">
    <property type="entry name" value="FMT C-terminal domain-like"/>
    <property type="match status" value="1"/>
</dbReference>
<dbReference type="AlphaFoldDB" id="A0A143BPN0"/>
<feature type="binding site" evidence="5">
    <location>
        <begin position="110"/>
        <end position="113"/>
    </location>
    <ligand>
        <name>(6S)-5,6,7,8-tetrahydrofolate</name>
        <dbReference type="ChEBI" id="CHEBI:57453"/>
    </ligand>
</feature>
<dbReference type="EC" id="2.1.2.9" evidence="2 5"/>
<dbReference type="InterPro" id="IPR041711">
    <property type="entry name" value="Met-tRNA-FMT_N"/>
</dbReference>
<evidence type="ECO:0000256" key="5">
    <source>
        <dbReference type="HAMAP-Rule" id="MF_00182"/>
    </source>
</evidence>
<evidence type="ECO:0000259" key="6">
    <source>
        <dbReference type="Pfam" id="PF00551"/>
    </source>
</evidence>
<keyword evidence="4 5" id="KW-0648">Protein biosynthesis</keyword>
<dbReference type="GO" id="GO:0004479">
    <property type="term" value="F:methionyl-tRNA formyltransferase activity"/>
    <property type="evidence" value="ECO:0007669"/>
    <property type="project" value="UniProtKB-UniRule"/>
</dbReference>
<dbReference type="OrthoDB" id="9802815at2"/>
<gene>
    <name evidence="5" type="primary">fmt</name>
    <name evidence="8" type="ORF">GEMMAAP_03890</name>
</gene>
<dbReference type="Pfam" id="PF02911">
    <property type="entry name" value="Formyl_trans_C"/>
    <property type="match status" value="1"/>
</dbReference>
<protein>
    <recommendedName>
        <fullName evidence="2 5">Methionyl-tRNA formyltransferase</fullName>
        <ecNumber evidence="2 5">2.1.2.9</ecNumber>
    </recommendedName>
</protein>
<keyword evidence="3 5" id="KW-0808">Transferase</keyword>
<evidence type="ECO:0000313" key="8">
    <source>
        <dbReference type="EMBL" id="AMW06535.1"/>
    </source>
</evidence>
<name>A0A143BPN0_9BACT</name>
<evidence type="ECO:0000256" key="2">
    <source>
        <dbReference type="ARBA" id="ARBA00012261"/>
    </source>
</evidence>
<organism evidence="8 9">
    <name type="scientific">Gemmatimonas phototrophica</name>
    <dbReference type="NCBI Taxonomy" id="1379270"/>
    <lineage>
        <taxon>Bacteria</taxon>
        <taxon>Pseudomonadati</taxon>
        <taxon>Gemmatimonadota</taxon>
        <taxon>Gemmatimonadia</taxon>
        <taxon>Gemmatimonadales</taxon>
        <taxon>Gemmatimonadaceae</taxon>
        <taxon>Gemmatimonas</taxon>
    </lineage>
</organism>
<proteinExistence type="inferred from homology"/>
<comment type="similarity">
    <text evidence="1 5">Belongs to the Fmt family.</text>
</comment>
<dbReference type="CDD" id="cd08646">
    <property type="entry name" value="FMT_core_Met-tRNA-FMT_N"/>
    <property type="match status" value="1"/>
</dbReference>
<dbReference type="KEGG" id="gph:GEMMAAP_03890"/>
<comment type="catalytic activity">
    <reaction evidence="5">
        <text>L-methionyl-tRNA(fMet) + (6R)-10-formyltetrahydrofolate = N-formyl-L-methionyl-tRNA(fMet) + (6S)-5,6,7,8-tetrahydrofolate + H(+)</text>
        <dbReference type="Rhea" id="RHEA:24380"/>
        <dbReference type="Rhea" id="RHEA-COMP:9952"/>
        <dbReference type="Rhea" id="RHEA-COMP:9953"/>
        <dbReference type="ChEBI" id="CHEBI:15378"/>
        <dbReference type="ChEBI" id="CHEBI:57453"/>
        <dbReference type="ChEBI" id="CHEBI:78530"/>
        <dbReference type="ChEBI" id="CHEBI:78844"/>
        <dbReference type="ChEBI" id="CHEBI:195366"/>
        <dbReference type="EC" id="2.1.2.9"/>
    </reaction>
</comment>
<dbReference type="eggNOG" id="COG0223">
    <property type="taxonomic scope" value="Bacteria"/>
</dbReference>
<dbReference type="InterPro" id="IPR005793">
    <property type="entry name" value="Formyl_trans_C"/>
</dbReference>
<dbReference type="CDD" id="cd08704">
    <property type="entry name" value="Met_tRNA_FMT_C"/>
    <property type="match status" value="1"/>
</dbReference>
<dbReference type="SUPFAM" id="SSF53328">
    <property type="entry name" value="Formyltransferase"/>
    <property type="match status" value="1"/>
</dbReference>
<dbReference type="InterPro" id="IPR002376">
    <property type="entry name" value="Formyl_transf_N"/>
</dbReference>
<evidence type="ECO:0000256" key="3">
    <source>
        <dbReference type="ARBA" id="ARBA00022679"/>
    </source>
</evidence>
<accession>A0A143BPN0</accession>
<reference evidence="8 9" key="2">
    <citation type="journal article" date="2016" name="Environ. Microbiol. Rep.">
        <title>Metagenomic evidence for the presence of phototrophic Gemmatimonadetes bacteria in diverse environments.</title>
        <authorList>
            <person name="Zeng Y."/>
            <person name="Baumbach J."/>
            <person name="Barbosa E.G."/>
            <person name="Azevedo V."/>
            <person name="Zhang C."/>
            <person name="Koblizek M."/>
        </authorList>
    </citation>
    <scope>NUCLEOTIDE SEQUENCE [LARGE SCALE GENOMIC DNA]</scope>
    <source>
        <strain evidence="8 9">AP64</strain>
    </source>
</reference>
<evidence type="ECO:0000259" key="7">
    <source>
        <dbReference type="Pfam" id="PF02911"/>
    </source>
</evidence>
<feature type="domain" description="Formyl transferase N-terminal" evidence="6">
    <location>
        <begin position="1"/>
        <end position="181"/>
    </location>
</feature>
<dbReference type="Pfam" id="PF00551">
    <property type="entry name" value="Formyl_trans_N"/>
    <property type="match status" value="1"/>
</dbReference>